<evidence type="ECO:0000259" key="6">
    <source>
        <dbReference type="Pfam" id="PF01061"/>
    </source>
</evidence>
<evidence type="ECO:0000313" key="8">
    <source>
        <dbReference type="Proteomes" id="UP000005361"/>
    </source>
</evidence>
<dbReference type="STRING" id="1192197.JBW_04644"/>
<dbReference type="GO" id="GO:0016020">
    <property type="term" value="C:membrane"/>
    <property type="evidence" value="ECO:0007669"/>
    <property type="project" value="UniProtKB-SubCell"/>
</dbReference>
<feature type="transmembrane region" description="Helical" evidence="5">
    <location>
        <begin position="137"/>
        <end position="161"/>
    </location>
</feature>
<evidence type="ECO:0000313" key="7">
    <source>
        <dbReference type="EMBL" id="AJQ29973.1"/>
    </source>
</evidence>
<keyword evidence="3 5" id="KW-1133">Transmembrane helix</keyword>
<dbReference type="PANTHER" id="PTHR43229">
    <property type="entry name" value="NODULATION PROTEIN J"/>
    <property type="match status" value="1"/>
</dbReference>
<feature type="transmembrane region" description="Helical" evidence="5">
    <location>
        <begin position="98"/>
        <end position="125"/>
    </location>
</feature>
<comment type="subcellular location">
    <subcellularLocation>
        <location evidence="1">Membrane</location>
        <topology evidence="1">Multi-pass membrane protein</topology>
    </subcellularLocation>
</comment>
<evidence type="ECO:0000256" key="4">
    <source>
        <dbReference type="ARBA" id="ARBA00023136"/>
    </source>
</evidence>
<evidence type="ECO:0000256" key="1">
    <source>
        <dbReference type="ARBA" id="ARBA00004141"/>
    </source>
</evidence>
<protein>
    <submittedName>
        <fullName evidence="7">ABC-2 type transporter</fullName>
    </submittedName>
</protein>
<dbReference type="InterPro" id="IPR051784">
    <property type="entry name" value="Nod_factor_ABC_transporter"/>
</dbReference>
<gene>
    <name evidence="7" type="ORF">JBW_04644</name>
</gene>
<sequence length="261" mass="28849">MTTLKTMLNETYKGLLIAWNYKFETFLQLVMMGIVFIGIGFIIGGGQVSTGQLTYTLIGYSMWLYSSIVISGMCRDLLGEAQAGTLEQIFMSPVPVFLILIGRSLATLITATINILLFAVVILWTLKANISLQWQGLVIFIITMAGLFGFGFIIAGMTLIFKRVGELAGLTANALLFLNGSMLPVEQFPRWLALVAKTLPTTQGIILLRDTLLKMQPLYELWKDGSLLLLCSQSIIYFGGGLLVFIWCARKAKLQGTLGYY</sequence>
<name>I9DJL7_9FIRM</name>
<keyword evidence="4 5" id="KW-0472">Membrane</keyword>
<reference evidence="7 8" key="1">
    <citation type="journal article" date="2015" name="Genome Announc.">
        <title>Complete Genome Sequence of Pelosinus fermentans JBW45, a Member of a Remarkably Competitive Group of Negativicutes in the Firmicutes Phylum.</title>
        <authorList>
            <person name="De Leon K.B."/>
            <person name="Utturkar S.M."/>
            <person name="Camilleri L.B."/>
            <person name="Elias D.A."/>
            <person name="Arkin A.P."/>
            <person name="Fields M.W."/>
            <person name="Brown S.D."/>
            <person name="Wall J.D."/>
        </authorList>
    </citation>
    <scope>NUCLEOTIDE SEQUENCE [LARGE SCALE GENOMIC DNA]</scope>
    <source>
        <strain evidence="7 8">JBW45</strain>
    </source>
</reference>
<evidence type="ECO:0000256" key="3">
    <source>
        <dbReference type="ARBA" id="ARBA00022989"/>
    </source>
</evidence>
<dbReference type="PANTHER" id="PTHR43229:SF6">
    <property type="entry name" value="ABC-TYPE MULTIDRUG TRANSPORT SYSTEM, PERMEASE COMPONENT"/>
    <property type="match status" value="1"/>
</dbReference>
<dbReference type="Proteomes" id="UP000005361">
    <property type="component" value="Chromosome"/>
</dbReference>
<feature type="transmembrane region" description="Helical" evidence="5">
    <location>
        <begin position="26"/>
        <end position="45"/>
    </location>
</feature>
<evidence type="ECO:0000256" key="2">
    <source>
        <dbReference type="ARBA" id="ARBA00022692"/>
    </source>
</evidence>
<dbReference type="RefSeq" id="WP_007954911.1">
    <property type="nucleotide sequence ID" value="NZ_CP010978.1"/>
</dbReference>
<dbReference type="GO" id="GO:0140359">
    <property type="term" value="F:ABC-type transporter activity"/>
    <property type="evidence" value="ECO:0007669"/>
    <property type="project" value="InterPro"/>
</dbReference>
<evidence type="ECO:0000256" key="5">
    <source>
        <dbReference type="SAM" id="Phobius"/>
    </source>
</evidence>
<reference evidence="8" key="2">
    <citation type="submission" date="2015-02" db="EMBL/GenBank/DDBJ databases">
        <title>Complete Genome Sequence of Pelosinus fermentans JBW45.</title>
        <authorList>
            <person name="De Leon K.B."/>
            <person name="Utturkar S.M."/>
            <person name="Camilleri L.B."/>
            <person name="Arkin A.P."/>
            <person name="Fields M.W."/>
            <person name="Brown S.D."/>
            <person name="Wall J.D."/>
        </authorList>
    </citation>
    <scope>NUCLEOTIDE SEQUENCE [LARGE SCALE GENOMIC DNA]</scope>
    <source>
        <strain evidence="8">JBW45</strain>
    </source>
</reference>
<dbReference type="EMBL" id="CP010978">
    <property type="protein sequence ID" value="AJQ29973.1"/>
    <property type="molecule type" value="Genomic_DNA"/>
</dbReference>
<keyword evidence="2 5" id="KW-0812">Transmembrane</keyword>
<accession>I9DJL7</accession>
<organism evidence="7 8">
    <name type="scientific">Pelosinus fermentans JBW45</name>
    <dbReference type="NCBI Taxonomy" id="1192197"/>
    <lineage>
        <taxon>Bacteria</taxon>
        <taxon>Bacillati</taxon>
        <taxon>Bacillota</taxon>
        <taxon>Negativicutes</taxon>
        <taxon>Selenomonadales</taxon>
        <taxon>Sporomusaceae</taxon>
        <taxon>Pelosinus</taxon>
    </lineage>
</organism>
<dbReference type="InterPro" id="IPR013525">
    <property type="entry name" value="ABC2_TM"/>
</dbReference>
<feature type="transmembrane region" description="Helical" evidence="5">
    <location>
        <begin position="227"/>
        <end position="249"/>
    </location>
</feature>
<dbReference type="HOGENOM" id="CLU_078424_1_0_9"/>
<proteinExistence type="predicted"/>
<dbReference type="Pfam" id="PF01061">
    <property type="entry name" value="ABC2_membrane"/>
    <property type="match status" value="1"/>
</dbReference>
<feature type="domain" description="ABC-2 type transporter transmembrane" evidence="6">
    <location>
        <begin position="14"/>
        <end position="212"/>
    </location>
</feature>
<dbReference type="KEGG" id="pft:JBW_04644"/>
<dbReference type="AlphaFoldDB" id="I9DJL7"/>